<keyword evidence="2" id="KW-1185">Reference proteome</keyword>
<proteinExistence type="predicted"/>
<gene>
    <name evidence="1" type="ORF">M427DRAFT_51873</name>
</gene>
<name>A0A139AW38_GONPJ</name>
<reference evidence="1 2" key="1">
    <citation type="journal article" date="2015" name="Genome Biol. Evol.">
        <title>Phylogenomic analyses indicate that early fungi evolved digesting cell walls of algal ancestors of land plants.</title>
        <authorList>
            <person name="Chang Y."/>
            <person name="Wang S."/>
            <person name="Sekimoto S."/>
            <person name="Aerts A.L."/>
            <person name="Choi C."/>
            <person name="Clum A."/>
            <person name="LaButti K.M."/>
            <person name="Lindquist E.A."/>
            <person name="Yee Ngan C."/>
            <person name="Ohm R.A."/>
            <person name="Salamov A.A."/>
            <person name="Grigoriev I.V."/>
            <person name="Spatafora J.W."/>
            <person name="Berbee M.L."/>
        </authorList>
    </citation>
    <scope>NUCLEOTIDE SEQUENCE [LARGE SCALE GENOMIC DNA]</scope>
    <source>
        <strain evidence="1 2">JEL478</strain>
    </source>
</reference>
<organism evidence="1 2">
    <name type="scientific">Gonapodya prolifera (strain JEL478)</name>
    <name type="common">Monoblepharis prolifera</name>
    <dbReference type="NCBI Taxonomy" id="1344416"/>
    <lineage>
        <taxon>Eukaryota</taxon>
        <taxon>Fungi</taxon>
        <taxon>Fungi incertae sedis</taxon>
        <taxon>Chytridiomycota</taxon>
        <taxon>Chytridiomycota incertae sedis</taxon>
        <taxon>Monoblepharidomycetes</taxon>
        <taxon>Monoblepharidales</taxon>
        <taxon>Gonapodyaceae</taxon>
        <taxon>Gonapodya</taxon>
    </lineage>
</organism>
<dbReference type="Proteomes" id="UP000070544">
    <property type="component" value="Unassembled WGS sequence"/>
</dbReference>
<dbReference type="AlphaFoldDB" id="A0A139AW38"/>
<protein>
    <submittedName>
        <fullName evidence="1">Uncharacterized protein</fullName>
    </submittedName>
</protein>
<evidence type="ECO:0000313" key="2">
    <source>
        <dbReference type="Proteomes" id="UP000070544"/>
    </source>
</evidence>
<sequence>MAMIPAVPMVTCDCKALEVKGKRFIHGCVPYHFSTTLLPGSGTRLCAHHPCNSGRT</sequence>
<evidence type="ECO:0000313" key="1">
    <source>
        <dbReference type="EMBL" id="KXS20919.1"/>
    </source>
</evidence>
<accession>A0A139AW38</accession>
<dbReference type="EMBL" id="KQ965734">
    <property type="protein sequence ID" value="KXS20919.1"/>
    <property type="molecule type" value="Genomic_DNA"/>
</dbReference>